<gene>
    <name evidence="4" type="primary">yhbY</name>
    <name evidence="4" type="ORF">JEODO184_01360</name>
</gene>
<evidence type="ECO:0000256" key="1">
    <source>
        <dbReference type="ARBA" id="ARBA00022884"/>
    </source>
</evidence>
<evidence type="ECO:0000256" key="2">
    <source>
        <dbReference type="PROSITE-ProRule" id="PRU00626"/>
    </source>
</evidence>
<sequence>MTLSGKQKRYLRSLAHHESALFQIGKNGLTDNFITQIKDVLEKRELIKISVLQNCLEDKDSIAESLVNETASELVQIMGNTIVLYKESQEHKSIDLP</sequence>
<dbReference type="InterPro" id="IPR017924">
    <property type="entry name" value="RNA-binding_YhbY"/>
</dbReference>
<keyword evidence="5" id="KW-1185">Reference proteome</keyword>
<dbReference type="InterPro" id="IPR051925">
    <property type="entry name" value="RNA-binding_domain"/>
</dbReference>
<proteinExistence type="predicted"/>
<keyword evidence="1 2" id="KW-0694">RNA-binding</keyword>
<evidence type="ECO:0000313" key="5">
    <source>
        <dbReference type="Proteomes" id="UP000589351"/>
    </source>
</evidence>
<dbReference type="NCBIfam" id="TIGR00253">
    <property type="entry name" value="RNA_bind_YhbY"/>
    <property type="match status" value="1"/>
</dbReference>
<protein>
    <submittedName>
        <fullName evidence="4">RNA-binding protein YhbY</fullName>
    </submittedName>
</protein>
<dbReference type="Gene3D" id="3.30.110.60">
    <property type="entry name" value="YhbY-like"/>
    <property type="match status" value="1"/>
</dbReference>
<dbReference type="AlphaFoldDB" id="A0A6V7RLF1"/>
<comment type="caution">
    <text evidence="4">The sequence shown here is derived from an EMBL/GenBank/DDBJ whole genome shotgun (WGS) entry which is preliminary data.</text>
</comment>
<dbReference type="EMBL" id="CAJEWD010000008">
    <property type="protein sequence ID" value="CAD2078379.1"/>
    <property type="molecule type" value="Genomic_DNA"/>
</dbReference>
<dbReference type="PANTHER" id="PTHR40065:SF3">
    <property type="entry name" value="RNA-BINDING PROTEIN YHBY"/>
    <property type="match status" value="1"/>
</dbReference>
<dbReference type="InterPro" id="IPR001890">
    <property type="entry name" value="RNA-binding_CRM"/>
</dbReference>
<dbReference type="RefSeq" id="WP_185125865.1">
    <property type="nucleotide sequence ID" value="NZ_CAJEWD010000008.1"/>
</dbReference>
<dbReference type="Pfam" id="PF01985">
    <property type="entry name" value="CRS1_YhbY"/>
    <property type="match status" value="1"/>
</dbReference>
<organism evidence="4 5">
    <name type="scientific">Jeotgalicoccus meleagridis</name>
    <dbReference type="NCBI Taxonomy" id="2759181"/>
    <lineage>
        <taxon>Bacteria</taxon>
        <taxon>Bacillati</taxon>
        <taxon>Bacillota</taxon>
        <taxon>Bacilli</taxon>
        <taxon>Bacillales</taxon>
        <taxon>Staphylococcaceae</taxon>
        <taxon>Jeotgalicoccus</taxon>
    </lineage>
</organism>
<reference evidence="4 5" key="1">
    <citation type="submission" date="2020-07" db="EMBL/GenBank/DDBJ databases">
        <authorList>
            <person name="Criscuolo A."/>
        </authorList>
    </citation>
    <scope>NUCLEOTIDE SEQUENCE [LARGE SCALE GENOMIC DNA]</scope>
    <source>
        <strain evidence="4">CIP111649</strain>
    </source>
</reference>
<dbReference type="PROSITE" id="PS51295">
    <property type="entry name" value="CRM"/>
    <property type="match status" value="1"/>
</dbReference>
<name>A0A6V7RLF1_9STAP</name>
<feature type="domain" description="CRM" evidence="3">
    <location>
        <begin position="1"/>
        <end position="97"/>
    </location>
</feature>
<dbReference type="Proteomes" id="UP000589351">
    <property type="component" value="Unassembled WGS sequence"/>
</dbReference>
<dbReference type="SUPFAM" id="SSF75471">
    <property type="entry name" value="YhbY-like"/>
    <property type="match status" value="1"/>
</dbReference>
<evidence type="ECO:0000259" key="3">
    <source>
        <dbReference type="PROSITE" id="PS51295"/>
    </source>
</evidence>
<dbReference type="PANTHER" id="PTHR40065">
    <property type="entry name" value="RNA-BINDING PROTEIN YHBY"/>
    <property type="match status" value="1"/>
</dbReference>
<dbReference type="GO" id="GO:0003723">
    <property type="term" value="F:RNA binding"/>
    <property type="evidence" value="ECO:0007669"/>
    <property type="project" value="UniProtKB-UniRule"/>
</dbReference>
<dbReference type="SMART" id="SM01103">
    <property type="entry name" value="CRS1_YhbY"/>
    <property type="match status" value="1"/>
</dbReference>
<evidence type="ECO:0000313" key="4">
    <source>
        <dbReference type="EMBL" id="CAD2078379.1"/>
    </source>
</evidence>
<accession>A0A6V7RLF1</accession>
<dbReference type="InterPro" id="IPR035920">
    <property type="entry name" value="YhbY-like_sf"/>
</dbReference>